<evidence type="ECO:0000256" key="1">
    <source>
        <dbReference type="SAM" id="MobiDB-lite"/>
    </source>
</evidence>
<reference evidence="3" key="1">
    <citation type="journal article" date="2019" name="Int. J. Syst. Evol. Microbiol.">
        <title>The Global Catalogue of Microorganisms (GCM) 10K type strain sequencing project: providing services to taxonomists for standard genome sequencing and annotation.</title>
        <authorList>
            <consortium name="The Broad Institute Genomics Platform"/>
            <consortium name="The Broad Institute Genome Sequencing Center for Infectious Disease"/>
            <person name="Wu L."/>
            <person name="Ma J."/>
        </authorList>
    </citation>
    <scope>NUCLEOTIDE SEQUENCE [LARGE SCALE GENOMIC DNA]</scope>
    <source>
        <strain evidence="3">JCM 17326</strain>
    </source>
</reference>
<feature type="region of interest" description="Disordered" evidence="1">
    <location>
        <begin position="445"/>
        <end position="495"/>
    </location>
</feature>
<comment type="caution">
    <text evidence="2">The sequence shown here is derived from an EMBL/GenBank/DDBJ whole genome shotgun (WGS) entry which is preliminary data.</text>
</comment>
<sequence length="495" mass="55327">MTVGRMGGRPESPLEWIGWLEGKLSKQRAEVRKYSAYYDSENKTLSYAQQKFSEVFGDLFVGWRDNFCPLIVDSISERLRVQGFRMGPEEEADKDATEIWQYNGLDAESNSAHIDTLMGGLSALVVWGDEDDMPLISPESAEEVVVQYEPGSRRKRAAALKQYTDDWGTEHATLWLPAGVYTSELISTDGHRRVWADPKYTKNPLGKVPVVPLLNRTRLSLLPFSELANILPVQDAINKVAADALVASEFAAFPQRILAGIEQPPDDASDAELEQARQQMIRAYIDRILTLDSADAKWGQFEAADLKNYVVLIDMLVQHMASQSRVPFHYFLLNGGQAPSGESITAAEAGLVAKARERMLHFGESWEEALRLAFEVKGDMSRAKAYSAEVIWADPEYRSKAQLADALLKMKELDVPSKQLQEEYGYTPTQIARFDTMREEEMKREKELADKYAPTVIDMATGKPVKPGQQPARGEAKPKSPSDKSASVERQKAAA</sequence>
<gene>
    <name evidence="2" type="ORF">GCM10022419_016340</name>
</gene>
<accession>A0ABP6VLY8</accession>
<dbReference type="Proteomes" id="UP001500630">
    <property type="component" value="Unassembled WGS sequence"/>
</dbReference>
<evidence type="ECO:0008006" key="4">
    <source>
        <dbReference type="Google" id="ProtNLM"/>
    </source>
</evidence>
<proteinExistence type="predicted"/>
<keyword evidence="3" id="KW-1185">Reference proteome</keyword>
<dbReference type="EMBL" id="BAABDQ010000003">
    <property type="protein sequence ID" value="GAA3537221.1"/>
    <property type="molecule type" value="Genomic_DNA"/>
</dbReference>
<name>A0ABP6VLY8_9ACTN</name>
<dbReference type="InterPro" id="IPR021145">
    <property type="entry name" value="Portal_protein_SPP1_Gp6-like"/>
</dbReference>
<feature type="compositionally biased region" description="Basic and acidic residues" evidence="1">
    <location>
        <begin position="474"/>
        <end position="495"/>
    </location>
</feature>
<dbReference type="RefSeq" id="WP_345559987.1">
    <property type="nucleotide sequence ID" value="NZ_BAABDQ010000003.1"/>
</dbReference>
<evidence type="ECO:0000313" key="2">
    <source>
        <dbReference type="EMBL" id="GAA3537221.1"/>
    </source>
</evidence>
<dbReference type="Pfam" id="PF05133">
    <property type="entry name" value="SPP1_portal"/>
    <property type="match status" value="1"/>
</dbReference>
<protein>
    <recommendedName>
        <fullName evidence="4">Phage portal protein</fullName>
    </recommendedName>
</protein>
<organism evidence="2 3">
    <name type="scientific">Nonomuraea rosea</name>
    <dbReference type="NCBI Taxonomy" id="638574"/>
    <lineage>
        <taxon>Bacteria</taxon>
        <taxon>Bacillati</taxon>
        <taxon>Actinomycetota</taxon>
        <taxon>Actinomycetes</taxon>
        <taxon>Streptosporangiales</taxon>
        <taxon>Streptosporangiaceae</taxon>
        <taxon>Nonomuraea</taxon>
    </lineage>
</organism>
<evidence type="ECO:0000313" key="3">
    <source>
        <dbReference type="Proteomes" id="UP001500630"/>
    </source>
</evidence>